<dbReference type="OrthoDB" id="1160660at2"/>
<gene>
    <name evidence="1" type="ORF">E6C50_14375</name>
</gene>
<evidence type="ECO:0000313" key="2">
    <source>
        <dbReference type="Proteomes" id="UP000307507"/>
    </source>
</evidence>
<dbReference type="EMBL" id="SSNZ01000008">
    <property type="protein sequence ID" value="THF48466.1"/>
    <property type="molecule type" value="Genomic_DNA"/>
</dbReference>
<organism evidence="1 2">
    <name type="scientific">Flavobacterium supellecticarium</name>
    <dbReference type="NCBI Taxonomy" id="2565924"/>
    <lineage>
        <taxon>Bacteria</taxon>
        <taxon>Pseudomonadati</taxon>
        <taxon>Bacteroidota</taxon>
        <taxon>Flavobacteriia</taxon>
        <taxon>Flavobacteriales</taxon>
        <taxon>Flavobacteriaceae</taxon>
        <taxon>Flavobacterium</taxon>
    </lineage>
</organism>
<comment type="caution">
    <text evidence="1">The sequence shown here is derived from an EMBL/GenBank/DDBJ whole genome shotgun (WGS) entry which is preliminary data.</text>
</comment>
<sequence length="224" mass="25292">MKKFFKIGCVAFIALIAIAYAIYYIQNGPTGPTQAVKFMNTGTELRSVTFEQIMPDGKLENAYTINDKIKPGEFLIKQVPAGNYKVSVWDTNDSLVKASDYKIVLPKPDESNYELMRFDLAVDKYFVLVNMNSLYEGNAIAEHMANAMGTKSNGIRIAKVYEGDLPFLIEEAYTIRTIIDLEEDFPSSKKYGNVIYGLFAIPKALPKEQLQRALMEEIVKKTKE</sequence>
<protein>
    <submittedName>
        <fullName evidence="1">Uncharacterized protein</fullName>
    </submittedName>
</protein>
<proteinExistence type="predicted"/>
<keyword evidence="2" id="KW-1185">Reference proteome</keyword>
<reference evidence="1 2" key="1">
    <citation type="submission" date="2019-04" db="EMBL/GenBank/DDBJ databases">
        <title>Flavobacterium sp. nov. isolated from construction timber.</title>
        <authorList>
            <person name="Lin S.-Y."/>
            <person name="Chang C.-T."/>
            <person name="Young C.-C."/>
        </authorList>
    </citation>
    <scope>NUCLEOTIDE SEQUENCE [LARGE SCALE GENOMIC DNA]</scope>
    <source>
        <strain evidence="1 2">CC-CTC003</strain>
    </source>
</reference>
<accession>A0A4S3ZS43</accession>
<dbReference type="AlphaFoldDB" id="A0A4S3ZS43"/>
<name>A0A4S3ZS43_9FLAO</name>
<evidence type="ECO:0000313" key="1">
    <source>
        <dbReference type="EMBL" id="THF48466.1"/>
    </source>
</evidence>
<dbReference type="Proteomes" id="UP000307507">
    <property type="component" value="Unassembled WGS sequence"/>
</dbReference>
<dbReference type="RefSeq" id="WP_136403928.1">
    <property type="nucleotide sequence ID" value="NZ_SSNZ01000008.1"/>
</dbReference>